<name>A0A131YCW2_RHIAP</name>
<evidence type="ECO:0000256" key="1">
    <source>
        <dbReference type="SAM" id="SignalP"/>
    </source>
</evidence>
<accession>A0A131YCW2</accession>
<keyword evidence="1" id="KW-0732">Signal</keyword>
<protein>
    <recommendedName>
        <fullName evidence="3">Secreted protein</fullName>
    </recommendedName>
</protein>
<evidence type="ECO:0000313" key="2">
    <source>
        <dbReference type="EMBL" id="JAP76335.1"/>
    </source>
</evidence>
<proteinExistence type="predicted"/>
<sequence>MVGGECWRYNFALFLLVFRRLSSKDSLLKCFMALAEAYCHFNMTLIARNFLSQQLQEGAVVYVMSVQVMLHFGLCRGQNSQL</sequence>
<organism evidence="2">
    <name type="scientific">Rhipicephalus appendiculatus</name>
    <name type="common">Brown ear tick</name>
    <dbReference type="NCBI Taxonomy" id="34631"/>
    <lineage>
        <taxon>Eukaryota</taxon>
        <taxon>Metazoa</taxon>
        <taxon>Ecdysozoa</taxon>
        <taxon>Arthropoda</taxon>
        <taxon>Chelicerata</taxon>
        <taxon>Arachnida</taxon>
        <taxon>Acari</taxon>
        <taxon>Parasitiformes</taxon>
        <taxon>Ixodida</taxon>
        <taxon>Ixodoidea</taxon>
        <taxon>Ixodidae</taxon>
        <taxon>Rhipicephalinae</taxon>
        <taxon>Rhipicephalus</taxon>
        <taxon>Rhipicephalus</taxon>
    </lineage>
</organism>
<dbReference type="EMBL" id="GEDV01012222">
    <property type="protein sequence ID" value="JAP76335.1"/>
    <property type="molecule type" value="Transcribed_RNA"/>
</dbReference>
<reference evidence="2" key="1">
    <citation type="journal article" date="2016" name="Ticks Tick Borne Dis.">
        <title>De novo assembly and annotation of the salivary gland transcriptome of Rhipicephalus appendiculatus male and female ticks during blood feeding.</title>
        <authorList>
            <person name="de Castro M.H."/>
            <person name="de Klerk D."/>
            <person name="Pienaar R."/>
            <person name="Latif A.A."/>
            <person name="Rees D.J."/>
            <person name="Mans B.J."/>
        </authorList>
    </citation>
    <scope>NUCLEOTIDE SEQUENCE</scope>
    <source>
        <tissue evidence="2">Salivary glands</tissue>
    </source>
</reference>
<feature type="chain" id="PRO_5007284710" description="Secreted protein" evidence="1">
    <location>
        <begin position="24"/>
        <end position="82"/>
    </location>
</feature>
<evidence type="ECO:0008006" key="3">
    <source>
        <dbReference type="Google" id="ProtNLM"/>
    </source>
</evidence>
<dbReference type="AlphaFoldDB" id="A0A131YCW2"/>
<feature type="signal peptide" evidence="1">
    <location>
        <begin position="1"/>
        <end position="23"/>
    </location>
</feature>